<reference evidence="2" key="1">
    <citation type="submission" date="2023-06" db="EMBL/GenBank/DDBJ databases">
        <title>Genome sequence of Methancorpusculaceae sp. Ag1.</title>
        <authorList>
            <person name="Protasov E."/>
            <person name="Platt K."/>
            <person name="Poehlein A."/>
            <person name="Daniel R."/>
            <person name="Brune A."/>
        </authorList>
    </citation>
    <scope>NUCLEOTIDE SEQUENCE</scope>
    <source>
        <strain evidence="2">Ag1</strain>
    </source>
</reference>
<proteinExistence type="predicted"/>
<gene>
    <name evidence="2" type="ORF">McpAg1_03250</name>
</gene>
<feature type="compositionally biased region" description="Basic residues" evidence="1">
    <location>
        <begin position="39"/>
        <end position="49"/>
    </location>
</feature>
<dbReference type="AlphaFoldDB" id="A0AAE4MB60"/>
<keyword evidence="3" id="KW-1185">Reference proteome</keyword>
<feature type="region of interest" description="Disordered" evidence="1">
    <location>
        <begin position="37"/>
        <end position="58"/>
    </location>
</feature>
<evidence type="ECO:0000313" key="2">
    <source>
        <dbReference type="EMBL" id="MDV0441146.1"/>
    </source>
</evidence>
<dbReference type="EMBL" id="JAWDKA010000001">
    <property type="protein sequence ID" value="MDV0441146.1"/>
    <property type="molecule type" value="Genomic_DNA"/>
</dbReference>
<name>A0AAE4MB60_9EURY</name>
<evidence type="ECO:0000313" key="3">
    <source>
        <dbReference type="Proteomes" id="UP001273136"/>
    </source>
</evidence>
<evidence type="ECO:0000256" key="1">
    <source>
        <dbReference type="SAM" id="MobiDB-lite"/>
    </source>
</evidence>
<sequence>MFIEDINVIDLEVMSITFCSVYGSHVSTLITAPPTEKRNTRKFHRKKHHGADVNTTEL</sequence>
<comment type="caution">
    <text evidence="2">The sequence shown here is derived from an EMBL/GenBank/DDBJ whole genome shotgun (WGS) entry which is preliminary data.</text>
</comment>
<dbReference type="Proteomes" id="UP001273136">
    <property type="component" value="Unassembled WGS sequence"/>
</dbReference>
<protein>
    <submittedName>
        <fullName evidence="2">Uncharacterized protein</fullName>
    </submittedName>
</protein>
<organism evidence="2 3">
    <name type="scientific">Methanorbis furvi</name>
    <dbReference type="NCBI Taxonomy" id="3028299"/>
    <lineage>
        <taxon>Archaea</taxon>
        <taxon>Methanobacteriati</taxon>
        <taxon>Methanobacteriota</taxon>
        <taxon>Stenosarchaea group</taxon>
        <taxon>Methanomicrobia</taxon>
        <taxon>Methanomicrobiales</taxon>
        <taxon>Methanocorpusculaceae</taxon>
        <taxon>Methanorbis</taxon>
    </lineage>
</organism>
<accession>A0AAE4MB60</accession>